<comment type="catalytic activity">
    <reaction evidence="1">
        <text>Hydrolysis of terminal non-reducing alpha-L-rhamnose residues in alpha-L-rhamnosides.</text>
        <dbReference type="EC" id="3.2.1.40"/>
    </reaction>
</comment>
<dbReference type="Pfam" id="PF25788">
    <property type="entry name" value="Ig_Rha78A_N"/>
    <property type="match status" value="1"/>
</dbReference>
<dbReference type="PANTHER" id="PTHR33307">
    <property type="entry name" value="ALPHA-RHAMNOSIDASE (EUROFUNG)"/>
    <property type="match status" value="1"/>
</dbReference>
<dbReference type="InterPro" id="IPR013783">
    <property type="entry name" value="Ig-like_fold"/>
</dbReference>
<dbReference type="PIRSF" id="PIRSF010631">
    <property type="entry name" value="A-rhamnsds"/>
    <property type="match status" value="1"/>
</dbReference>
<evidence type="ECO:0000313" key="6">
    <source>
        <dbReference type="EMBL" id="SFC19499.1"/>
    </source>
</evidence>
<evidence type="ECO:0000259" key="3">
    <source>
        <dbReference type="Pfam" id="PF05592"/>
    </source>
</evidence>
<dbReference type="InterPro" id="IPR016007">
    <property type="entry name" value="Alpha_rhamnosid"/>
</dbReference>
<dbReference type="Gene3D" id="2.60.120.260">
    <property type="entry name" value="Galactose-binding domain-like"/>
    <property type="match status" value="2"/>
</dbReference>
<gene>
    <name evidence="6" type="ORF">SAMN05421747_10628</name>
</gene>
<evidence type="ECO:0000256" key="1">
    <source>
        <dbReference type="ARBA" id="ARBA00001445"/>
    </source>
</evidence>
<evidence type="ECO:0000259" key="5">
    <source>
        <dbReference type="Pfam" id="PF17389"/>
    </source>
</evidence>
<dbReference type="InterPro" id="IPR008928">
    <property type="entry name" value="6-hairpin_glycosidase_sf"/>
</dbReference>
<dbReference type="Pfam" id="PF08531">
    <property type="entry name" value="Bac_rhamnosid_N"/>
    <property type="match status" value="1"/>
</dbReference>
<accession>A0A1I1H5N5</accession>
<dbReference type="InterPro" id="IPR013737">
    <property type="entry name" value="Bac_rhamnosid_N"/>
</dbReference>
<keyword evidence="7" id="KW-1185">Reference proteome</keyword>
<dbReference type="GO" id="GO:0005975">
    <property type="term" value="P:carbohydrate metabolic process"/>
    <property type="evidence" value="ECO:0007669"/>
    <property type="project" value="InterPro"/>
</dbReference>
<sequence length="857" mass="96662">MPPVNAFFAWSVIEPANPFKNDDTLKNENDFRLMKRLSFASILIGWLIAAGSSLSATAQDLSVAAPKCENLHNPLGIGVTEPRFSWKLSTESRGITQAAYEIKVAESPNALKQRGKLLWQSGKVQSDQSIHVPYGGPALQSRQRYFWQVRVWDNRGRVSPWSDVQHWEMGLLDTSLWNARWIRAAQTTDGKPVPSPVFRKAFTVEKEIADARLYVTAHGLYEVALNGQRVGDYYFTPGWTSYHKRLQYQVFDVKQHPRRGDNVTLVTLGDGWYRGRLFSRRNVYGKEHALLYQLEVRYKDGSMATVISDGTWKVTFDGPIQAADHYDGEVYDARKADSRWSAPAYDASRWENVIEQDISKANLVASNGVFVTKHEAVKPTRLIVTPKGEKVLDFGQNLVGWVKFTVAAQAGDTITLHHAEVLDSAGNFYTANLKDAKQEIVYICRGGGEETYEPHFTFHGFRYVRLQGYPGDVDIENFTAQVLHSDIPVTGKFQTSNPLLNQLQHNITWSQKGNFLDVPTDCPQRDERLGWTADAQVFFNTAAFNMDVSNFFAKWLADLRADQFKSGNMPVVVPNVRGGSGSAAWADAATIVPWNFFVNYADQRLLETQYESMKAWVEFMRKTSKNNLSTISSRYGDWLFYSPTDDRYGKAALTDKDLIAQAFYIYSTTLVAKAAERLGKESDYRVYQQLLPTLKQAFMDEFVTANGRLVSPTQTAYVLALHFDILPEELREQAARRLVENIESYDYHLTTGFVGTPYLNHVLTRFGYTDVAYKLLLYGDIHTAWQYTADRMEVSVTIPPNTSATVLLPQATLADVQESNQPLTAIKGLKDAAQSGDAVKLKLGSGTYTFVYKPNKK</sequence>
<feature type="domain" description="Bacterial alpha-L-rhamnosidase N-terminal" evidence="4">
    <location>
        <begin position="206"/>
        <end position="372"/>
    </location>
</feature>
<evidence type="ECO:0000313" key="7">
    <source>
        <dbReference type="Proteomes" id="UP000199577"/>
    </source>
</evidence>
<dbReference type="EC" id="3.2.1.40" evidence="2"/>
<dbReference type="Pfam" id="PF05592">
    <property type="entry name" value="Bac_rhamnosid"/>
    <property type="match status" value="1"/>
</dbReference>
<dbReference type="Gene3D" id="2.60.40.10">
    <property type="entry name" value="Immunoglobulins"/>
    <property type="match status" value="1"/>
</dbReference>
<dbReference type="Pfam" id="PF17389">
    <property type="entry name" value="Bac_rhamnosid6H"/>
    <property type="match status" value="1"/>
</dbReference>
<evidence type="ECO:0000259" key="4">
    <source>
        <dbReference type="Pfam" id="PF08531"/>
    </source>
</evidence>
<name>A0A1I1H5N5_9SPHI</name>
<dbReference type="STRING" id="623281.SAMN05421747_10628"/>
<dbReference type="AlphaFoldDB" id="A0A1I1H5N5"/>
<evidence type="ECO:0000256" key="2">
    <source>
        <dbReference type="ARBA" id="ARBA00012652"/>
    </source>
</evidence>
<feature type="domain" description="Alpha-L-rhamnosidase concanavalin-like" evidence="3">
    <location>
        <begin position="385"/>
        <end position="484"/>
    </location>
</feature>
<dbReference type="SUPFAM" id="SSF48208">
    <property type="entry name" value="Six-hairpin glycosidases"/>
    <property type="match status" value="1"/>
</dbReference>
<feature type="domain" description="Alpha-L-rhamnosidase six-hairpin glycosidase" evidence="5">
    <location>
        <begin position="490"/>
        <end position="789"/>
    </location>
</feature>
<dbReference type="PANTHER" id="PTHR33307:SF6">
    <property type="entry name" value="ALPHA-RHAMNOSIDASE (EUROFUNG)-RELATED"/>
    <property type="match status" value="1"/>
</dbReference>
<dbReference type="Proteomes" id="UP000199577">
    <property type="component" value="Unassembled WGS sequence"/>
</dbReference>
<dbReference type="EMBL" id="FOLL01000006">
    <property type="protein sequence ID" value="SFC19499.1"/>
    <property type="molecule type" value="Genomic_DNA"/>
</dbReference>
<proteinExistence type="predicted"/>
<dbReference type="InterPro" id="IPR008902">
    <property type="entry name" value="Rhamnosid_concanavalin"/>
</dbReference>
<protein>
    <recommendedName>
        <fullName evidence="2">alpha-L-rhamnosidase</fullName>
        <ecNumber evidence="2">3.2.1.40</ecNumber>
    </recommendedName>
</protein>
<reference evidence="6 7" key="1">
    <citation type="submission" date="2016-10" db="EMBL/GenBank/DDBJ databases">
        <authorList>
            <person name="de Groot N.N."/>
        </authorList>
    </citation>
    <scope>NUCLEOTIDE SEQUENCE [LARGE SCALE GENOMIC DNA]</scope>
    <source>
        <strain evidence="6 7">DSM 22900</strain>
    </source>
</reference>
<dbReference type="InterPro" id="IPR012341">
    <property type="entry name" value="6hp_glycosidase-like_sf"/>
</dbReference>
<organism evidence="6 7">
    <name type="scientific">Parapedobacter composti</name>
    <dbReference type="NCBI Taxonomy" id="623281"/>
    <lineage>
        <taxon>Bacteria</taxon>
        <taxon>Pseudomonadati</taxon>
        <taxon>Bacteroidota</taxon>
        <taxon>Sphingobacteriia</taxon>
        <taxon>Sphingobacteriales</taxon>
        <taxon>Sphingobacteriaceae</taxon>
        <taxon>Parapedobacter</taxon>
    </lineage>
</organism>
<dbReference type="GO" id="GO:0030596">
    <property type="term" value="F:alpha-L-rhamnosidase activity"/>
    <property type="evidence" value="ECO:0007669"/>
    <property type="project" value="UniProtKB-EC"/>
</dbReference>
<dbReference type="Gene3D" id="1.50.10.10">
    <property type="match status" value="1"/>
</dbReference>
<dbReference type="InterPro" id="IPR035396">
    <property type="entry name" value="Bac_rhamnosid6H"/>
</dbReference>